<evidence type="ECO:0000256" key="3">
    <source>
        <dbReference type="ARBA" id="ARBA00022729"/>
    </source>
</evidence>
<gene>
    <name evidence="9" type="ORF">BOX15_Mlig004971g3</name>
</gene>
<dbReference type="GO" id="GO:0000139">
    <property type="term" value="C:Golgi membrane"/>
    <property type="evidence" value="ECO:0007669"/>
    <property type="project" value="UniProtKB-SubCell"/>
</dbReference>
<keyword evidence="4" id="KW-0653">Protein transport</keyword>
<accession>A0A267G6L7</accession>
<protein>
    <recommendedName>
        <fullName evidence="11">Cation-dependent mannose-6-phosphate receptor</fullName>
    </recommendedName>
</protein>
<dbReference type="GO" id="GO:0015031">
    <property type="term" value="P:protein transport"/>
    <property type="evidence" value="ECO:0007669"/>
    <property type="project" value="UniProtKB-KW"/>
</dbReference>
<dbReference type="PANTHER" id="PTHR15071">
    <property type="entry name" value="MANNOSE-6-PHOSPHATE RECEPTOR FAMILY MEMBER"/>
    <property type="match status" value="1"/>
</dbReference>
<keyword evidence="6 7" id="KW-0472">Membrane</keyword>
<evidence type="ECO:0000256" key="4">
    <source>
        <dbReference type="ARBA" id="ARBA00022927"/>
    </source>
</evidence>
<dbReference type="PANTHER" id="PTHR15071:SF0">
    <property type="entry name" value="MANNOSE 6-PHOSPHATE RECEPTOR-LIKE PROTEIN 1"/>
    <property type="match status" value="1"/>
</dbReference>
<evidence type="ECO:0000256" key="6">
    <source>
        <dbReference type="ARBA" id="ARBA00023136"/>
    </source>
</evidence>
<comment type="caution">
    <text evidence="9">The sequence shown here is derived from an EMBL/GenBank/DDBJ whole genome shotgun (WGS) entry which is preliminary data.</text>
</comment>
<dbReference type="AlphaFoldDB" id="A0A267G6L7"/>
<keyword evidence="10" id="KW-1185">Reference proteome</keyword>
<reference evidence="9 10" key="1">
    <citation type="submission" date="2017-06" db="EMBL/GenBank/DDBJ databases">
        <title>A platform for efficient transgenesis in Macrostomum lignano, a flatworm model organism for stem cell research.</title>
        <authorList>
            <person name="Berezikov E."/>
        </authorList>
    </citation>
    <scope>NUCLEOTIDE SEQUENCE [LARGE SCALE GENOMIC DNA]</scope>
    <source>
        <strain evidence="9">DV1</strain>
        <tissue evidence="9">Whole organism</tissue>
    </source>
</reference>
<feature type="signal peptide" evidence="8">
    <location>
        <begin position="1"/>
        <end position="17"/>
    </location>
</feature>
<feature type="transmembrane region" description="Helical" evidence="7">
    <location>
        <begin position="185"/>
        <end position="209"/>
    </location>
</feature>
<dbReference type="Gene3D" id="2.70.130.10">
    <property type="entry name" value="Mannose-6-phosphate receptor binding domain"/>
    <property type="match status" value="1"/>
</dbReference>
<evidence type="ECO:0000256" key="7">
    <source>
        <dbReference type="SAM" id="Phobius"/>
    </source>
</evidence>
<dbReference type="OrthoDB" id="29460at2759"/>
<evidence type="ECO:0000256" key="8">
    <source>
        <dbReference type="SAM" id="SignalP"/>
    </source>
</evidence>
<evidence type="ECO:0000256" key="5">
    <source>
        <dbReference type="ARBA" id="ARBA00022989"/>
    </source>
</evidence>
<dbReference type="GO" id="GO:0034045">
    <property type="term" value="C:phagophore assembly site membrane"/>
    <property type="evidence" value="ECO:0007669"/>
    <property type="project" value="UniProtKB-SubCell"/>
</dbReference>
<evidence type="ECO:0000313" key="10">
    <source>
        <dbReference type="Proteomes" id="UP000215902"/>
    </source>
</evidence>
<name>A0A267G6L7_9PLAT</name>
<proteinExistence type="predicted"/>
<keyword evidence="5 7" id="KW-1133">Transmembrane helix</keyword>
<dbReference type="Proteomes" id="UP000215902">
    <property type="component" value="Unassembled WGS sequence"/>
</dbReference>
<dbReference type="SUPFAM" id="SSF50911">
    <property type="entry name" value="Mannose 6-phosphate receptor domain"/>
    <property type="match status" value="1"/>
</dbReference>
<dbReference type="InterPro" id="IPR018939">
    <property type="entry name" value="Autophagy-rel_prot_27"/>
</dbReference>
<organism evidence="9 10">
    <name type="scientific">Macrostomum lignano</name>
    <dbReference type="NCBI Taxonomy" id="282301"/>
    <lineage>
        <taxon>Eukaryota</taxon>
        <taxon>Metazoa</taxon>
        <taxon>Spiralia</taxon>
        <taxon>Lophotrochozoa</taxon>
        <taxon>Platyhelminthes</taxon>
        <taxon>Rhabditophora</taxon>
        <taxon>Macrostomorpha</taxon>
        <taxon>Macrostomida</taxon>
        <taxon>Macrostomidae</taxon>
        <taxon>Macrostomum</taxon>
    </lineage>
</organism>
<keyword evidence="2 7" id="KW-0812">Transmembrane</keyword>
<feature type="chain" id="PRO_5013102904" description="Cation-dependent mannose-6-phosphate receptor" evidence="8">
    <location>
        <begin position="18"/>
        <end position="256"/>
    </location>
</feature>
<dbReference type="InterPro" id="IPR009011">
    <property type="entry name" value="Man6P_isomerase_rcpt-bd_dom_sf"/>
</dbReference>
<dbReference type="Pfam" id="PF09451">
    <property type="entry name" value="ATG27"/>
    <property type="match status" value="1"/>
</dbReference>
<evidence type="ECO:0000256" key="1">
    <source>
        <dbReference type="ARBA" id="ARBA00004472"/>
    </source>
</evidence>
<evidence type="ECO:0008006" key="11">
    <source>
        <dbReference type="Google" id="ProtNLM"/>
    </source>
</evidence>
<keyword evidence="3 8" id="KW-0732">Signal</keyword>
<sequence length="256" mass="27069">MHLKILIFVSIFSAVHSQQVTCVKQINNCKCETSAGKFIDLSPIASASGFQFKRILGPNRNWVYSYNPCTGVQCESGSDAASCQNSAAGSQEFLLGLQSTAKFGYDSTYGLYIKYDNKQSGGIIRESMVSLVCSPDATDKFEPTDDGGISSPFIFHSKLTSKHACEVDGGGGGGSGGGGMSGGDVLIIIVLVLLVVYLAGGFAVNVFLLKKTANLQALPNLNFWISVPGYVKDGATFTAAKVRGLATGSKQNYENI</sequence>
<evidence type="ECO:0000313" key="9">
    <source>
        <dbReference type="EMBL" id="PAA81047.1"/>
    </source>
</evidence>
<dbReference type="EMBL" id="NIVC01000553">
    <property type="protein sequence ID" value="PAA81047.1"/>
    <property type="molecule type" value="Genomic_DNA"/>
</dbReference>
<evidence type="ECO:0000256" key="2">
    <source>
        <dbReference type="ARBA" id="ARBA00022692"/>
    </source>
</evidence>
<keyword evidence="4" id="KW-0813">Transport</keyword>
<comment type="subcellular location">
    <subcellularLocation>
        <location evidence="1">Preautophagosomal structure membrane</location>
        <topology evidence="1">Single-pass type I membrane protein</topology>
    </subcellularLocation>
</comment>
<dbReference type="GO" id="GO:0005802">
    <property type="term" value="C:trans-Golgi network"/>
    <property type="evidence" value="ECO:0007669"/>
    <property type="project" value="TreeGrafter"/>
</dbReference>